<dbReference type="AlphaFoldDB" id="A0A917RX76"/>
<dbReference type="InterPro" id="IPR013325">
    <property type="entry name" value="RNA_pol_sigma_r2"/>
</dbReference>
<dbReference type="GO" id="GO:0016987">
    <property type="term" value="F:sigma factor activity"/>
    <property type="evidence" value="ECO:0007669"/>
    <property type="project" value="UniProtKB-KW"/>
</dbReference>
<keyword evidence="2" id="KW-0731">Sigma factor</keyword>
<dbReference type="InterPro" id="IPR013324">
    <property type="entry name" value="RNA_pol_sigma_r3/r4-like"/>
</dbReference>
<dbReference type="PANTHER" id="PTHR30385:SF7">
    <property type="entry name" value="RNA POLYMERASE SIGMA FACTOR FLIA"/>
    <property type="match status" value="1"/>
</dbReference>
<dbReference type="PANTHER" id="PTHR30385">
    <property type="entry name" value="SIGMA FACTOR F FLAGELLAR"/>
    <property type="match status" value="1"/>
</dbReference>
<dbReference type="Gene3D" id="1.20.140.160">
    <property type="match status" value="1"/>
</dbReference>
<evidence type="ECO:0000256" key="1">
    <source>
        <dbReference type="ARBA" id="ARBA00023015"/>
    </source>
</evidence>
<dbReference type="EMBL" id="BMOK01000002">
    <property type="protein sequence ID" value="GGL43972.1"/>
    <property type="molecule type" value="Genomic_DNA"/>
</dbReference>
<keyword evidence="3" id="KW-0238">DNA-binding</keyword>
<dbReference type="InterPro" id="IPR012845">
    <property type="entry name" value="RNA_pol_sigma_FliA_WhiG"/>
</dbReference>
<dbReference type="Pfam" id="PF04542">
    <property type="entry name" value="Sigma70_r2"/>
    <property type="match status" value="1"/>
</dbReference>
<dbReference type="InterPro" id="IPR014284">
    <property type="entry name" value="RNA_pol_sigma-70_dom"/>
</dbReference>
<comment type="caution">
    <text evidence="6">The sequence shown here is derived from an EMBL/GenBank/DDBJ whole genome shotgun (WGS) entry which is preliminary data.</text>
</comment>
<dbReference type="GO" id="GO:0003899">
    <property type="term" value="F:DNA-directed RNA polymerase activity"/>
    <property type="evidence" value="ECO:0007669"/>
    <property type="project" value="InterPro"/>
</dbReference>
<dbReference type="NCBIfam" id="TIGR02937">
    <property type="entry name" value="sigma70-ECF"/>
    <property type="match status" value="1"/>
</dbReference>
<sequence length="254" mass="29164">MAKPDTKELQCWDRWIRSHDKDAADDLLRLYMPLVHYHVQRICVGLPRNIDRGELQSYGLLGLYDALEKFDKERDLKFDTYASFRIRGAILDGLRKEDWMPRSIREKSKKIEKAAEKLEQEKLGSASIEEVAEACEMKVDEVSQVLSESLLSNLLSLDDGSPTGRNDFTSAAIEDFGAVLPDAHLIDQENRKNLAEEIEKLGENERLVIALFYYEELTLTEIGRVLGLSTSRISQIHSKALFKLRNFLKSRPYD</sequence>
<dbReference type="CDD" id="cd06171">
    <property type="entry name" value="Sigma70_r4"/>
    <property type="match status" value="1"/>
</dbReference>
<dbReference type="RefSeq" id="WP_188801487.1">
    <property type="nucleotide sequence ID" value="NZ_BMOK01000002.1"/>
</dbReference>
<evidence type="ECO:0000256" key="4">
    <source>
        <dbReference type="ARBA" id="ARBA00023163"/>
    </source>
</evidence>
<dbReference type="InterPro" id="IPR007627">
    <property type="entry name" value="RNA_pol_sigma70_r2"/>
</dbReference>
<keyword evidence="4" id="KW-0804">Transcription</keyword>
<reference evidence="6" key="1">
    <citation type="journal article" date="2014" name="Int. J. Syst. Evol. Microbiol.">
        <title>Complete genome sequence of Corynebacterium casei LMG S-19264T (=DSM 44701T), isolated from a smear-ripened cheese.</title>
        <authorList>
            <consortium name="US DOE Joint Genome Institute (JGI-PGF)"/>
            <person name="Walter F."/>
            <person name="Albersmeier A."/>
            <person name="Kalinowski J."/>
            <person name="Ruckert C."/>
        </authorList>
    </citation>
    <scope>NUCLEOTIDE SEQUENCE</scope>
    <source>
        <strain evidence="6">JCM 15325</strain>
    </source>
</reference>
<reference evidence="6" key="2">
    <citation type="submission" date="2020-09" db="EMBL/GenBank/DDBJ databases">
        <authorList>
            <person name="Sun Q."/>
            <person name="Ohkuma M."/>
        </authorList>
    </citation>
    <scope>NUCLEOTIDE SEQUENCE</scope>
    <source>
        <strain evidence="6">JCM 15325</strain>
    </source>
</reference>
<dbReference type="NCBIfam" id="NF005809">
    <property type="entry name" value="PRK07670.1"/>
    <property type="match status" value="1"/>
</dbReference>
<keyword evidence="1" id="KW-0805">Transcription regulation</keyword>
<dbReference type="Proteomes" id="UP000654670">
    <property type="component" value="Unassembled WGS sequence"/>
</dbReference>
<feature type="domain" description="RNA polymerase sigma-70" evidence="5">
    <location>
        <begin position="218"/>
        <end position="244"/>
    </location>
</feature>
<keyword evidence="7" id="KW-1185">Reference proteome</keyword>
<dbReference type="Pfam" id="PF04539">
    <property type="entry name" value="Sigma70_r3"/>
    <property type="match status" value="1"/>
</dbReference>
<evidence type="ECO:0000256" key="2">
    <source>
        <dbReference type="ARBA" id="ARBA00023082"/>
    </source>
</evidence>
<name>A0A917RX76_9BACL</name>
<dbReference type="GO" id="GO:0006352">
    <property type="term" value="P:DNA-templated transcription initiation"/>
    <property type="evidence" value="ECO:0007669"/>
    <property type="project" value="InterPro"/>
</dbReference>
<evidence type="ECO:0000259" key="5">
    <source>
        <dbReference type="PROSITE" id="PS00716"/>
    </source>
</evidence>
<dbReference type="SUPFAM" id="SSF88659">
    <property type="entry name" value="Sigma3 and sigma4 domains of RNA polymerase sigma factors"/>
    <property type="match status" value="2"/>
</dbReference>
<organism evidence="6 7">
    <name type="scientific">Sporolactobacillus putidus</name>
    <dbReference type="NCBI Taxonomy" id="492735"/>
    <lineage>
        <taxon>Bacteria</taxon>
        <taxon>Bacillati</taxon>
        <taxon>Bacillota</taxon>
        <taxon>Bacilli</taxon>
        <taxon>Bacillales</taxon>
        <taxon>Sporolactobacillaceae</taxon>
        <taxon>Sporolactobacillus</taxon>
    </lineage>
</organism>
<evidence type="ECO:0000256" key="3">
    <source>
        <dbReference type="ARBA" id="ARBA00023125"/>
    </source>
</evidence>
<evidence type="ECO:0000313" key="7">
    <source>
        <dbReference type="Proteomes" id="UP000654670"/>
    </source>
</evidence>
<dbReference type="InterPro" id="IPR000943">
    <property type="entry name" value="RNA_pol_sigma70"/>
</dbReference>
<dbReference type="InterPro" id="IPR007624">
    <property type="entry name" value="RNA_pol_sigma70_r3"/>
</dbReference>
<accession>A0A917RX76</accession>
<dbReference type="GO" id="GO:0003677">
    <property type="term" value="F:DNA binding"/>
    <property type="evidence" value="ECO:0007669"/>
    <property type="project" value="UniProtKB-KW"/>
</dbReference>
<gene>
    <name evidence="6" type="primary">sigD</name>
    <name evidence="6" type="ORF">GCM10007968_04830</name>
</gene>
<dbReference type="PIRSF" id="PIRSF000770">
    <property type="entry name" value="RNA_pol_sigma-SigE/K"/>
    <property type="match status" value="1"/>
</dbReference>
<dbReference type="Pfam" id="PF04545">
    <property type="entry name" value="Sigma70_r4"/>
    <property type="match status" value="1"/>
</dbReference>
<dbReference type="PRINTS" id="PR00046">
    <property type="entry name" value="SIGMA70FCT"/>
</dbReference>
<dbReference type="PROSITE" id="PS00716">
    <property type="entry name" value="SIGMA70_2"/>
    <property type="match status" value="1"/>
</dbReference>
<evidence type="ECO:0000313" key="6">
    <source>
        <dbReference type="EMBL" id="GGL43972.1"/>
    </source>
</evidence>
<dbReference type="NCBIfam" id="TIGR02479">
    <property type="entry name" value="FliA_WhiG"/>
    <property type="match status" value="1"/>
</dbReference>
<dbReference type="Gene3D" id="1.10.1740.10">
    <property type="match status" value="1"/>
</dbReference>
<proteinExistence type="predicted"/>
<protein>
    <submittedName>
        <fullName evidence="6">RNA polymerase sigma-D factor</fullName>
    </submittedName>
</protein>
<dbReference type="InterPro" id="IPR007630">
    <property type="entry name" value="RNA_pol_sigma70_r4"/>
</dbReference>
<dbReference type="SUPFAM" id="SSF88946">
    <property type="entry name" value="Sigma2 domain of RNA polymerase sigma factors"/>
    <property type="match status" value="1"/>
</dbReference>